<dbReference type="STRING" id="7070.A0A139WLS9"/>
<dbReference type="GO" id="GO:0006357">
    <property type="term" value="P:regulation of transcription by RNA polymerase II"/>
    <property type="evidence" value="ECO:0000318"/>
    <property type="project" value="GO_Central"/>
</dbReference>
<dbReference type="SMART" id="SM00353">
    <property type="entry name" value="HLH"/>
    <property type="match status" value="1"/>
</dbReference>
<evidence type="ECO:0000256" key="1">
    <source>
        <dbReference type="ARBA" id="ARBA00023125"/>
    </source>
</evidence>
<dbReference type="InterPro" id="IPR011598">
    <property type="entry name" value="bHLH_dom"/>
</dbReference>
<feature type="region of interest" description="Disordered" evidence="3">
    <location>
        <begin position="204"/>
        <end position="311"/>
    </location>
</feature>
<feature type="compositionally biased region" description="Basic residues" evidence="3">
    <location>
        <begin position="279"/>
        <end position="297"/>
    </location>
</feature>
<dbReference type="EMBL" id="KQ971321">
    <property type="protein sequence ID" value="KYB28785.1"/>
    <property type="molecule type" value="Genomic_DNA"/>
</dbReference>
<dbReference type="GO" id="GO:0046983">
    <property type="term" value="F:protein dimerization activity"/>
    <property type="evidence" value="ECO:0007669"/>
    <property type="project" value="InterPro"/>
</dbReference>
<dbReference type="FunFam" id="4.10.280.10:FF:000019">
    <property type="entry name" value="Myc proto-oncogene protein"/>
    <property type="match status" value="1"/>
</dbReference>
<dbReference type="PANTHER" id="PTHR45851">
    <property type="entry name" value="MYC PROTO-ONCOGENE"/>
    <property type="match status" value="1"/>
</dbReference>
<gene>
    <name evidence="5" type="primary">AUGUSTUS-3.0.2_32473</name>
    <name evidence="5" type="ORF">TcasGA2_TC032473</name>
</gene>
<evidence type="ECO:0000313" key="6">
    <source>
        <dbReference type="Proteomes" id="UP000007266"/>
    </source>
</evidence>
<keyword evidence="6" id="KW-1185">Reference proteome</keyword>
<feature type="compositionally biased region" description="Acidic residues" evidence="3">
    <location>
        <begin position="169"/>
        <end position="186"/>
    </location>
</feature>
<dbReference type="Pfam" id="PF00010">
    <property type="entry name" value="HLH"/>
    <property type="match status" value="1"/>
</dbReference>
<keyword evidence="1" id="KW-0238">DNA-binding</keyword>
<protein>
    <recommendedName>
        <fullName evidence="4">BHLH domain-containing protein</fullName>
    </recommendedName>
</protein>
<dbReference type="GO" id="GO:0000981">
    <property type="term" value="F:DNA-binding transcription factor activity, RNA polymerase II-specific"/>
    <property type="evidence" value="ECO:0000318"/>
    <property type="project" value="GO_Central"/>
</dbReference>
<dbReference type="PRINTS" id="PR00044">
    <property type="entry name" value="LEUZIPPRMYC"/>
</dbReference>
<dbReference type="InParanoid" id="A0A139WLS9"/>
<dbReference type="KEGG" id="tca:103314693"/>
<dbReference type="AlphaFoldDB" id="A0A139WLS9"/>
<dbReference type="PROSITE" id="PS50888">
    <property type="entry name" value="BHLH"/>
    <property type="match status" value="1"/>
</dbReference>
<dbReference type="OMA" id="PHGKEAP"/>
<dbReference type="InterPro" id="IPR050433">
    <property type="entry name" value="Myc_transcription_factors"/>
</dbReference>
<dbReference type="SUPFAM" id="SSF47459">
    <property type="entry name" value="HLH, helix-loop-helix DNA-binding domain"/>
    <property type="match status" value="1"/>
</dbReference>
<evidence type="ECO:0000313" key="5">
    <source>
        <dbReference type="EMBL" id="KYB28785.1"/>
    </source>
</evidence>
<dbReference type="CDD" id="cd11400">
    <property type="entry name" value="bHLHzip_Myc"/>
    <property type="match status" value="1"/>
</dbReference>
<name>A0A139WLS9_TRICA</name>
<dbReference type="OrthoDB" id="5964374at2759"/>
<accession>A0A139WLS9</accession>
<evidence type="ECO:0000259" key="4">
    <source>
        <dbReference type="PROSITE" id="PS50888"/>
    </source>
</evidence>
<evidence type="ECO:0000256" key="3">
    <source>
        <dbReference type="SAM" id="MobiDB-lite"/>
    </source>
</evidence>
<reference evidence="5 6" key="1">
    <citation type="journal article" date="2008" name="Nature">
        <title>The genome of the model beetle and pest Tribolium castaneum.</title>
        <authorList>
            <consortium name="Tribolium Genome Sequencing Consortium"/>
            <person name="Richards S."/>
            <person name="Gibbs R.A."/>
            <person name="Weinstock G.M."/>
            <person name="Brown S.J."/>
            <person name="Denell R."/>
            <person name="Beeman R.W."/>
            <person name="Gibbs R."/>
            <person name="Beeman R.W."/>
            <person name="Brown S.J."/>
            <person name="Bucher G."/>
            <person name="Friedrich M."/>
            <person name="Grimmelikhuijzen C.J."/>
            <person name="Klingler M."/>
            <person name="Lorenzen M."/>
            <person name="Richards S."/>
            <person name="Roth S."/>
            <person name="Schroder R."/>
            <person name="Tautz D."/>
            <person name="Zdobnov E.M."/>
            <person name="Muzny D."/>
            <person name="Gibbs R.A."/>
            <person name="Weinstock G.M."/>
            <person name="Attaway T."/>
            <person name="Bell S."/>
            <person name="Buhay C.J."/>
            <person name="Chandrabose M.N."/>
            <person name="Chavez D."/>
            <person name="Clerk-Blankenburg K.P."/>
            <person name="Cree A."/>
            <person name="Dao M."/>
            <person name="Davis C."/>
            <person name="Chacko J."/>
            <person name="Dinh H."/>
            <person name="Dugan-Rocha S."/>
            <person name="Fowler G."/>
            <person name="Garner T.T."/>
            <person name="Garnes J."/>
            <person name="Gnirke A."/>
            <person name="Hawes A."/>
            <person name="Hernandez J."/>
            <person name="Hines S."/>
            <person name="Holder M."/>
            <person name="Hume J."/>
            <person name="Jhangiani S.N."/>
            <person name="Joshi V."/>
            <person name="Khan Z.M."/>
            <person name="Jackson L."/>
            <person name="Kovar C."/>
            <person name="Kowis A."/>
            <person name="Lee S."/>
            <person name="Lewis L.R."/>
            <person name="Margolis J."/>
            <person name="Morgan M."/>
            <person name="Nazareth L.V."/>
            <person name="Nguyen N."/>
            <person name="Okwuonu G."/>
            <person name="Parker D."/>
            <person name="Richards S."/>
            <person name="Ruiz S.J."/>
            <person name="Santibanez J."/>
            <person name="Savard J."/>
            <person name="Scherer S.E."/>
            <person name="Schneider B."/>
            <person name="Sodergren E."/>
            <person name="Tautz D."/>
            <person name="Vattahil S."/>
            <person name="Villasana D."/>
            <person name="White C.S."/>
            <person name="Wright R."/>
            <person name="Park Y."/>
            <person name="Beeman R.W."/>
            <person name="Lord J."/>
            <person name="Oppert B."/>
            <person name="Lorenzen M."/>
            <person name="Brown S."/>
            <person name="Wang L."/>
            <person name="Savard J."/>
            <person name="Tautz D."/>
            <person name="Richards S."/>
            <person name="Weinstock G."/>
            <person name="Gibbs R.A."/>
            <person name="Liu Y."/>
            <person name="Worley K."/>
            <person name="Weinstock G."/>
            <person name="Elsik C.G."/>
            <person name="Reese J.T."/>
            <person name="Elhaik E."/>
            <person name="Landan G."/>
            <person name="Graur D."/>
            <person name="Arensburger P."/>
            <person name="Atkinson P."/>
            <person name="Beeman R.W."/>
            <person name="Beidler J."/>
            <person name="Brown S.J."/>
            <person name="Demuth J.P."/>
            <person name="Drury D.W."/>
            <person name="Du Y.Z."/>
            <person name="Fujiwara H."/>
            <person name="Lorenzen M."/>
            <person name="Maselli V."/>
            <person name="Osanai M."/>
            <person name="Park Y."/>
            <person name="Robertson H.M."/>
            <person name="Tu Z."/>
            <person name="Wang J.J."/>
            <person name="Wang S."/>
            <person name="Richards S."/>
            <person name="Song H."/>
            <person name="Zhang L."/>
            <person name="Sodergren E."/>
            <person name="Werner D."/>
            <person name="Stanke M."/>
            <person name="Morgenstern B."/>
            <person name="Solovyev V."/>
            <person name="Kosarev P."/>
            <person name="Brown G."/>
            <person name="Chen H.C."/>
            <person name="Ermolaeva O."/>
            <person name="Hlavina W."/>
            <person name="Kapustin Y."/>
            <person name="Kiryutin B."/>
            <person name="Kitts P."/>
            <person name="Maglott D."/>
            <person name="Pruitt K."/>
            <person name="Sapojnikov V."/>
            <person name="Souvorov A."/>
            <person name="Mackey A.J."/>
            <person name="Waterhouse R.M."/>
            <person name="Wyder S."/>
            <person name="Zdobnov E.M."/>
            <person name="Zdobnov E.M."/>
            <person name="Wyder S."/>
            <person name="Kriventseva E.V."/>
            <person name="Kadowaki T."/>
            <person name="Bork P."/>
            <person name="Aranda M."/>
            <person name="Bao R."/>
            <person name="Beermann A."/>
            <person name="Berns N."/>
            <person name="Bolognesi R."/>
            <person name="Bonneton F."/>
            <person name="Bopp D."/>
            <person name="Brown S.J."/>
            <person name="Bucher G."/>
            <person name="Butts T."/>
            <person name="Chaumot A."/>
            <person name="Denell R.E."/>
            <person name="Ferrier D.E."/>
            <person name="Friedrich M."/>
            <person name="Gordon C.M."/>
            <person name="Jindra M."/>
            <person name="Klingler M."/>
            <person name="Lan Q."/>
            <person name="Lattorff H.M."/>
            <person name="Laudet V."/>
            <person name="von Levetsow C."/>
            <person name="Liu Z."/>
            <person name="Lutz R."/>
            <person name="Lynch J.A."/>
            <person name="da Fonseca R.N."/>
            <person name="Posnien N."/>
            <person name="Reuter R."/>
            <person name="Roth S."/>
            <person name="Savard J."/>
            <person name="Schinko J.B."/>
            <person name="Schmitt C."/>
            <person name="Schoppmeier M."/>
            <person name="Schroder R."/>
            <person name="Shippy T.D."/>
            <person name="Simonnet F."/>
            <person name="Marques-Souza H."/>
            <person name="Tautz D."/>
            <person name="Tomoyasu Y."/>
            <person name="Trauner J."/>
            <person name="Van der Zee M."/>
            <person name="Vervoort M."/>
            <person name="Wittkopp N."/>
            <person name="Wimmer E.A."/>
            <person name="Yang X."/>
            <person name="Jones A.K."/>
            <person name="Sattelle D.B."/>
            <person name="Ebert P.R."/>
            <person name="Nelson D."/>
            <person name="Scott J.G."/>
            <person name="Beeman R.W."/>
            <person name="Muthukrishnan S."/>
            <person name="Kramer K.J."/>
            <person name="Arakane Y."/>
            <person name="Beeman R.W."/>
            <person name="Zhu Q."/>
            <person name="Hogenkamp D."/>
            <person name="Dixit R."/>
            <person name="Oppert B."/>
            <person name="Jiang H."/>
            <person name="Zou Z."/>
            <person name="Marshall J."/>
            <person name="Elpidina E."/>
            <person name="Vinokurov K."/>
            <person name="Oppert C."/>
            <person name="Zou Z."/>
            <person name="Evans J."/>
            <person name="Lu Z."/>
            <person name="Zhao P."/>
            <person name="Sumathipala N."/>
            <person name="Altincicek B."/>
            <person name="Vilcinskas A."/>
            <person name="Williams M."/>
            <person name="Hultmark D."/>
            <person name="Hetru C."/>
            <person name="Jiang H."/>
            <person name="Grimmelikhuijzen C.J."/>
            <person name="Hauser F."/>
            <person name="Cazzamali G."/>
            <person name="Williamson M."/>
            <person name="Park Y."/>
            <person name="Li B."/>
            <person name="Tanaka Y."/>
            <person name="Predel R."/>
            <person name="Neupert S."/>
            <person name="Schachtner J."/>
            <person name="Verleyen P."/>
            <person name="Raible F."/>
            <person name="Bork P."/>
            <person name="Friedrich M."/>
            <person name="Walden K.K."/>
            <person name="Robertson H.M."/>
            <person name="Angeli S."/>
            <person name="Foret S."/>
            <person name="Bucher G."/>
            <person name="Schuetz S."/>
            <person name="Maleszka R."/>
            <person name="Wimmer E.A."/>
            <person name="Beeman R.W."/>
            <person name="Lorenzen M."/>
            <person name="Tomoyasu Y."/>
            <person name="Miller S.C."/>
            <person name="Grossmann D."/>
            <person name="Bucher G."/>
        </authorList>
    </citation>
    <scope>NUCLEOTIDE SEQUENCE [LARGE SCALE GENOMIC DNA]</scope>
    <source>
        <strain evidence="5 6">Georgia GA2</strain>
    </source>
</reference>
<proteinExistence type="predicted"/>
<feature type="region of interest" description="Disordered" evidence="3">
    <location>
        <begin position="163"/>
        <end position="192"/>
    </location>
</feature>
<reference evidence="5 6" key="2">
    <citation type="journal article" date="2010" name="Nucleic Acids Res.">
        <title>BeetleBase in 2010: revisions to provide comprehensive genomic information for Tribolium castaneum.</title>
        <authorList>
            <person name="Kim H.S."/>
            <person name="Murphy T."/>
            <person name="Xia J."/>
            <person name="Caragea D."/>
            <person name="Park Y."/>
            <person name="Beeman R.W."/>
            <person name="Lorenzen M.D."/>
            <person name="Butcher S."/>
            <person name="Manak J.R."/>
            <person name="Brown S.J."/>
        </authorList>
    </citation>
    <scope>GENOME REANNOTATION</scope>
    <source>
        <strain evidence="5 6">Georgia GA2</strain>
    </source>
</reference>
<feature type="domain" description="BHLH" evidence="4">
    <location>
        <begin position="309"/>
        <end position="361"/>
    </location>
</feature>
<dbReference type="Proteomes" id="UP000007266">
    <property type="component" value="Linkage group 3"/>
</dbReference>
<keyword evidence="2" id="KW-0175">Coiled coil</keyword>
<feature type="coiled-coil region" evidence="2">
    <location>
        <begin position="358"/>
        <end position="392"/>
    </location>
</feature>
<organism evidence="5 6">
    <name type="scientific">Tribolium castaneum</name>
    <name type="common">Red flour beetle</name>
    <dbReference type="NCBI Taxonomy" id="7070"/>
    <lineage>
        <taxon>Eukaryota</taxon>
        <taxon>Metazoa</taxon>
        <taxon>Ecdysozoa</taxon>
        <taxon>Arthropoda</taxon>
        <taxon>Hexapoda</taxon>
        <taxon>Insecta</taxon>
        <taxon>Pterygota</taxon>
        <taxon>Neoptera</taxon>
        <taxon>Endopterygota</taxon>
        <taxon>Coleoptera</taxon>
        <taxon>Polyphaga</taxon>
        <taxon>Cucujiformia</taxon>
        <taxon>Tenebrionidae</taxon>
        <taxon>Tenebrionidae incertae sedis</taxon>
        <taxon>Tribolium</taxon>
    </lineage>
</organism>
<dbReference type="Gene3D" id="4.10.280.10">
    <property type="entry name" value="Helix-loop-helix DNA-binding domain"/>
    <property type="match status" value="1"/>
</dbReference>
<dbReference type="InterPro" id="IPR036638">
    <property type="entry name" value="HLH_DNA-bd_sf"/>
</dbReference>
<sequence length="397" mass="45700">MDEFKIEFDATLTDDYLLSDDIWKQFQIEELQPFSSSFDCSTTCSFLCDEKNCQVKYDCMWNGHCKGAHGNRSCNSKTTPGDVKPPVVQVPQQSLLKPDLKISVDPNTVVPMMPSLHYSIQTPPISDDEDTKPTQILQSLQSALSENELDDADLSDYFKDDDAWGFFDDGLDEEEEEEEEEEDEIDEERRKHENDMRAFYAATDHSYHKGTAPVHSGSLGIDTPSDSEEEEIDVVSLEKKPPGGALPTNPSTKDRRQIQRTMQSRFPQGLKTIMPVRQPPKKAPRRVKQSRQYKRRLNYSSDSEPEPSEKRHLHNNMERQRRIDLRNLFNDLKKLIPDISKKQRAAKVLILRGAAQYCRDLQSTHEALARRTEALKQQQARYRAHLAKLRRDCAAKR</sequence>
<evidence type="ECO:0000256" key="2">
    <source>
        <dbReference type="SAM" id="Coils"/>
    </source>
</evidence>
<dbReference type="GO" id="GO:0000978">
    <property type="term" value="F:RNA polymerase II cis-regulatory region sequence-specific DNA binding"/>
    <property type="evidence" value="ECO:0000318"/>
    <property type="project" value="GO_Central"/>
</dbReference>
<dbReference type="InterPro" id="IPR002418">
    <property type="entry name" value="Tscrpt_reg_Myc"/>
</dbReference>